<gene>
    <name evidence="2" type="ORF">GT360_15925</name>
</gene>
<dbReference type="RefSeq" id="WP_164649949.1">
    <property type="nucleotide sequence ID" value="NZ_CP047476.1"/>
</dbReference>
<dbReference type="GO" id="GO:0016787">
    <property type="term" value="F:hydrolase activity"/>
    <property type="evidence" value="ECO:0007669"/>
    <property type="project" value="UniProtKB-KW"/>
</dbReference>
<name>A0A7Z2T691_9VIBR</name>
<dbReference type="EMBL" id="CP047476">
    <property type="protein sequence ID" value="QIA65050.1"/>
    <property type="molecule type" value="Genomic_DNA"/>
</dbReference>
<dbReference type="InterPro" id="IPR001466">
    <property type="entry name" value="Beta-lactam-related"/>
</dbReference>
<evidence type="ECO:0000313" key="3">
    <source>
        <dbReference type="Proteomes" id="UP000464262"/>
    </source>
</evidence>
<keyword evidence="3" id="KW-1185">Reference proteome</keyword>
<evidence type="ECO:0000259" key="1">
    <source>
        <dbReference type="Pfam" id="PF00144"/>
    </source>
</evidence>
<reference evidence="2 3" key="1">
    <citation type="submission" date="2020-01" db="EMBL/GenBank/DDBJ databases">
        <title>Whole genome and functional gene identification of agarase of Vibrio HN897.</title>
        <authorList>
            <person name="Liu Y."/>
            <person name="Zhao Z."/>
        </authorList>
    </citation>
    <scope>NUCLEOTIDE SEQUENCE [LARGE SCALE GENOMIC DNA]</scope>
    <source>
        <strain evidence="2 3">HN897</strain>
    </source>
</reference>
<keyword evidence="2" id="KW-0378">Hydrolase</keyword>
<accession>A0A7Z2T691</accession>
<dbReference type="Pfam" id="PF00144">
    <property type="entry name" value="Beta-lactamase"/>
    <property type="match status" value="1"/>
</dbReference>
<protein>
    <submittedName>
        <fullName evidence="2">Serine hydrolase</fullName>
    </submittedName>
</protein>
<evidence type="ECO:0000313" key="2">
    <source>
        <dbReference type="EMBL" id="QIA65050.1"/>
    </source>
</evidence>
<dbReference type="AlphaFoldDB" id="A0A7Z2T691"/>
<proteinExistence type="predicted"/>
<dbReference type="Gene3D" id="3.40.710.10">
    <property type="entry name" value="DD-peptidase/beta-lactamase superfamily"/>
    <property type="match status" value="1"/>
</dbReference>
<dbReference type="InterPro" id="IPR050789">
    <property type="entry name" value="Diverse_Enzym_Activities"/>
</dbReference>
<dbReference type="KEGG" id="vas:GT360_15925"/>
<organism evidence="2 3">
    <name type="scientific">Vibrio astriarenae</name>
    <dbReference type="NCBI Taxonomy" id="1481923"/>
    <lineage>
        <taxon>Bacteria</taxon>
        <taxon>Pseudomonadati</taxon>
        <taxon>Pseudomonadota</taxon>
        <taxon>Gammaproteobacteria</taxon>
        <taxon>Vibrionales</taxon>
        <taxon>Vibrionaceae</taxon>
        <taxon>Vibrio</taxon>
    </lineage>
</organism>
<sequence>MNDINESIEELISAQYPNITGLIATGCGKVALEHFSPGFSDQTPIHLSSVTKSITSMLFGIALEQGYIQSVEQRVLDFFPDYVLKRGERTLPQLRLKHLLSMTAPYKFRSEPYTRVYSSYDWTAASLDLLGGKGKIGQFKYTTPALHVLSGVLSNATGQTVADYANQELFAPLGIAPVKNITLNDRQQHLEFIRGAPERGWVTDPCGTNTPGWGLVLSTSDLVKLASLYLGNGFWDRQRLVSSAWIQQSTSEQSRFGERRYGFLWWVMHETEHNGYCALGDGGNALFVSPKHEVVVAITSRFVPRPKDRVTLFTEYLLPFLMGTRLG</sequence>
<dbReference type="PANTHER" id="PTHR43283">
    <property type="entry name" value="BETA-LACTAMASE-RELATED"/>
    <property type="match status" value="1"/>
</dbReference>
<feature type="domain" description="Beta-lactamase-related" evidence="1">
    <location>
        <begin position="24"/>
        <end position="312"/>
    </location>
</feature>
<dbReference type="PANTHER" id="PTHR43283:SF7">
    <property type="entry name" value="BETA-LACTAMASE-RELATED DOMAIN-CONTAINING PROTEIN"/>
    <property type="match status" value="1"/>
</dbReference>
<dbReference type="InterPro" id="IPR012338">
    <property type="entry name" value="Beta-lactam/transpept-like"/>
</dbReference>
<dbReference type="SUPFAM" id="SSF56601">
    <property type="entry name" value="beta-lactamase/transpeptidase-like"/>
    <property type="match status" value="1"/>
</dbReference>
<dbReference type="Proteomes" id="UP000464262">
    <property type="component" value="Chromosome 2"/>
</dbReference>